<evidence type="ECO:0000313" key="5">
    <source>
        <dbReference type="EMBL" id="EXB39393.1"/>
    </source>
</evidence>
<gene>
    <name evidence="5" type="ORF">L484_025090</name>
</gene>
<dbReference type="STRING" id="981085.W9QVP4"/>
<dbReference type="AlphaFoldDB" id="W9QVP4"/>
<organism evidence="5 6">
    <name type="scientific">Morus notabilis</name>
    <dbReference type="NCBI Taxonomy" id="981085"/>
    <lineage>
        <taxon>Eukaryota</taxon>
        <taxon>Viridiplantae</taxon>
        <taxon>Streptophyta</taxon>
        <taxon>Embryophyta</taxon>
        <taxon>Tracheophyta</taxon>
        <taxon>Spermatophyta</taxon>
        <taxon>Magnoliopsida</taxon>
        <taxon>eudicotyledons</taxon>
        <taxon>Gunneridae</taxon>
        <taxon>Pentapetalae</taxon>
        <taxon>rosids</taxon>
        <taxon>fabids</taxon>
        <taxon>Rosales</taxon>
        <taxon>Moraceae</taxon>
        <taxon>Moreae</taxon>
        <taxon>Morus</taxon>
    </lineage>
</organism>
<dbReference type="Proteomes" id="UP000030645">
    <property type="component" value="Unassembled WGS sequence"/>
</dbReference>
<keyword evidence="2" id="KW-0677">Repeat</keyword>
<accession>W9QVP4</accession>
<proteinExistence type="inferred from homology"/>
<feature type="domain" description="SMP" evidence="4">
    <location>
        <begin position="187"/>
        <end position="245"/>
    </location>
</feature>
<sequence>MSQGQPQRPRDDQLSEQEPIKNGDVFNVSGSLASKPVAPRDAAAMQAAESMAFLGRHERAVQPLSGDATNVAREQGATVSEKIVEGTRVITEAVGGQVVGEYVEPQVRARTLGGVLDRDAITIGEALEATALSVPDKPVDHLGDAAAIQAAEVRATGINLTLPGGVGATAQSAATFNAQLIADEYMTTISDVIGDATQKLPADKAVTREDAQGVIGAEVRNKPDMSTTPGGVAASMAAAARLNNENK</sequence>
<comment type="similarity">
    <text evidence="1">Belongs to the LEA type SMP family.</text>
</comment>
<evidence type="ECO:0000256" key="2">
    <source>
        <dbReference type="ARBA" id="ARBA00022737"/>
    </source>
</evidence>
<dbReference type="eggNOG" id="ENOG502QPSX">
    <property type="taxonomic scope" value="Eukaryota"/>
</dbReference>
<feature type="domain" description="SMP" evidence="4">
    <location>
        <begin position="121"/>
        <end position="179"/>
    </location>
</feature>
<dbReference type="PANTHER" id="PTHR31174">
    <property type="entry name" value="SEED MATURATION FAMILY PROTEIN"/>
    <property type="match status" value="1"/>
</dbReference>
<evidence type="ECO:0000256" key="3">
    <source>
        <dbReference type="SAM" id="MobiDB-lite"/>
    </source>
</evidence>
<dbReference type="EMBL" id="KE343721">
    <property type="protein sequence ID" value="EXB39393.1"/>
    <property type="molecule type" value="Genomic_DNA"/>
</dbReference>
<dbReference type="InterPro" id="IPR042971">
    <property type="entry name" value="LEA_SMP"/>
</dbReference>
<evidence type="ECO:0000256" key="1">
    <source>
        <dbReference type="ARBA" id="ARBA00010733"/>
    </source>
</evidence>
<evidence type="ECO:0000259" key="4">
    <source>
        <dbReference type="Pfam" id="PF04927"/>
    </source>
</evidence>
<feature type="domain" description="SMP" evidence="4">
    <location>
        <begin position="20"/>
        <end position="52"/>
    </location>
</feature>
<evidence type="ECO:0000313" key="6">
    <source>
        <dbReference type="Proteomes" id="UP000030645"/>
    </source>
</evidence>
<feature type="compositionally biased region" description="Basic and acidic residues" evidence="3">
    <location>
        <begin position="8"/>
        <end position="21"/>
    </location>
</feature>
<feature type="region of interest" description="Disordered" evidence="3">
    <location>
        <begin position="1"/>
        <end position="32"/>
    </location>
</feature>
<dbReference type="PANTHER" id="PTHR31174:SF31">
    <property type="entry name" value="LATE EMBRYOGENESIS ABUNDANT PROTEIN 3"/>
    <property type="match status" value="1"/>
</dbReference>
<reference evidence="6" key="1">
    <citation type="submission" date="2013-01" db="EMBL/GenBank/DDBJ databases">
        <title>Draft Genome Sequence of a Mulberry Tree, Morus notabilis C.K. Schneid.</title>
        <authorList>
            <person name="He N."/>
            <person name="Zhao S."/>
        </authorList>
    </citation>
    <scope>NUCLEOTIDE SEQUENCE</scope>
</reference>
<dbReference type="InterPro" id="IPR007011">
    <property type="entry name" value="LEA_SMP_dom"/>
</dbReference>
<keyword evidence="6" id="KW-1185">Reference proteome</keyword>
<protein>
    <recommendedName>
        <fullName evidence="4">SMP domain-containing protein</fullName>
    </recommendedName>
</protein>
<dbReference type="Pfam" id="PF04927">
    <property type="entry name" value="SMP"/>
    <property type="match status" value="3"/>
</dbReference>
<name>W9QVP4_9ROSA</name>